<dbReference type="InterPro" id="IPR036942">
    <property type="entry name" value="Beta-barrel_TonB_sf"/>
</dbReference>
<dbReference type="InterPro" id="IPR039426">
    <property type="entry name" value="TonB-dep_rcpt-like"/>
</dbReference>
<dbReference type="Pfam" id="PF00593">
    <property type="entry name" value="TonB_dep_Rec_b-barrel"/>
    <property type="match status" value="1"/>
</dbReference>
<dbReference type="CDD" id="cd01347">
    <property type="entry name" value="ligand_gated_channel"/>
    <property type="match status" value="1"/>
</dbReference>
<protein>
    <submittedName>
        <fullName evidence="16">TonB-dependent receptor</fullName>
    </submittedName>
</protein>
<evidence type="ECO:0000259" key="15">
    <source>
        <dbReference type="Pfam" id="PF07715"/>
    </source>
</evidence>
<dbReference type="AlphaFoldDB" id="A0AAP6JCS2"/>
<keyword evidence="4" id="KW-0410">Iron transport</keyword>
<keyword evidence="2 11" id="KW-0813">Transport</keyword>
<evidence type="ECO:0000256" key="11">
    <source>
        <dbReference type="PROSITE-ProRule" id="PRU01360"/>
    </source>
</evidence>
<keyword evidence="8 12" id="KW-0798">TonB box</keyword>
<dbReference type="PANTHER" id="PTHR32552">
    <property type="entry name" value="FERRICHROME IRON RECEPTOR-RELATED"/>
    <property type="match status" value="1"/>
</dbReference>
<feature type="domain" description="TonB-dependent receptor-like beta-barrel" evidence="14">
    <location>
        <begin position="308"/>
        <end position="709"/>
    </location>
</feature>
<proteinExistence type="inferred from homology"/>
<dbReference type="Pfam" id="PF07715">
    <property type="entry name" value="Plug"/>
    <property type="match status" value="1"/>
</dbReference>
<gene>
    <name evidence="16" type="ORF">VCB98_01840</name>
</gene>
<dbReference type="InterPro" id="IPR000531">
    <property type="entry name" value="Beta-barrel_TonB"/>
</dbReference>
<comment type="subcellular location">
    <subcellularLocation>
        <location evidence="1 11">Cell outer membrane</location>
        <topology evidence="1 11">Multi-pass membrane protein</topology>
    </subcellularLocation>
</comment>
<dbReference type="Gene3D" id="2.40.170.20">
    <property type="entry name" value="TonB-dependent receptor, beta-barrel domain"/>
    <property type="match status" value="1"/>
</dbReference>
<comment type="caution">
    <text evidence="16">The sequence shown here is derived from an EMBL/GenBank/DDBJ whole genome shotgun (WGS) entry which is preliminary data.</text>
</comment>
<evidence type="ECO:0000256" key="2">
    <source>
        <dbReference type="ARBA" id="ARBA00022448"/>
    </source>
</evidence>
<evidence type="ECO:0000313" key="17">
    <source>
        <dbReference type="Proteomes" id="UP001302316"/>
    </source>
</evidence>
<keyword evidence="7" id="KW-0406">Ion transport</keyword>
<feature type="domain" description="TonB-dependent receptor plug" evidence="15">
    <location>
        <begin position="62"/>
        <end position="171"/>
    </location>
</feature>
<evidence type="ECO:0000256" key="6">
    <source>
        <dbReference type="ARBA" id="ARBA00023004"/>
    </source>
</evidence>
<feature type="signal peptide" evidence="13">
    <location>
        <begin position="1"/>
        <end position="24"/>
    </location>
</feature>
<dbReference type="PANTHER" id="PTHR32552:SF81">
    <property type="entry name" value="TONB-DEPENDENT OUTER MEMBRANE RECEPTOR"/>
    <property type="match status" value="1"/>
</dbReference>
<dbReference type="SUPFAM" id="SSF56935">
    <property type="entry name" value="Porins"/>
    <property type="match status" value="1"/>
</dbReference>
<accession>A0AAP6JCS2</accession>
<sequence>MDIKRLSAWSLVSLLFLVPAPILADTADAEQDEEQAQQRGADEEARDLGRVAVTTRRVEETIQEVPVAVTAFSSEDLRDLQAVQLDDIQAAVPNVNIAQGRASASSVNAFIRGIGQPDALQTFDPGVGIYVDDVYMSRIQGALFNLFDVERVEVLRGPQGTLYGRNSPAGAIKIITRTPGEVNEAIAELGVGDYGRYNGQFYVGGGLGNDWGMSLSGLVTGMDGYVEDPVFGGEFNDDDSQALRAKLHYDPAADFNLTLSWDYTRQRAAATLGQQQEDLIQVDLATGESTVLLPAPEEEFNFRTSTNLHPGQGQDLDHWGLSARWELGLNEHWRMKGISAYRELDTDFWLDFDNSRFSVTEALVALDQSQFSQEFQFHYDGGNDFRAVTGVYYMQEDVPSYQEAIANDAFTFAGAPVDFLRTIEDDLSTTSYAVFAQGTWDLAERWQLSAGARYTRDEKEYFRTTSTFSNFDFLEGTFAFEDKDSWSEVTPSLSVRYDIDENMMAYGSLSRGYKAGGFNGRANAPTDTSAFDPEIVDTFELGLKATFLDGRLLTNWAVFRSDYQDFQARVAEDIDQFPVINAGELRIDGLELEALAQVGDDTRLSMQLGLLDARYKEFFDLRFDDADRSDDEVPFSPDVTFRFGVLHDFHLGNGGTLTLSGDAQYRDETALSVDNQPGLFQDDYWLFNSQLRYLTPDARWEVAASVRNLTDEVYKVDAQEFSSVGNIQGAFFGAPRHWMLSLRHYY</sequence>
<keyword evidence="17" id="KW-1185">Reference proteome</keyword>
<evidence type="ECO:0000256" key="5">
    <source>
        <dbReference type="ARBA" id="ARBA00022692"/>
    </source>
</evidence>
<keyword evidence="6" id="KW-0408">Iron</keyword>
<dbReference type="RefSeq" id="WP_346049880.1">
    <property type="nucleotide sequence ID" value="NZ_JAYGII010000002.1"/>
</dbReference>
<dbReference type="EMBL" id="JAYGII010000002">
    <property type="protein sequence ID" value="MEA5444558.1"/>
    <property type="molecule type" value="Genomic_DNA"/>
</dbReference>
<evidence type="ECO:0000256" key="8">
    <source>
        <dbReference type="ARBA" id="ARBA00023077"/>
    </source>
</evidence>
<dbReference type="GO" id="GO:0009279">
    <property type="term" value="C:cell outer membrane"/>
    <property type="evidence" value="ECO:0007669"/>
    <property type="project" value="UniProtKB-SubCell"/>
</dbReference>
<keyword evidence="3 11" id="KW-1134">Transmembrane beta strand</keyword>
<evidence type="ECO:0000259" key="14">
    <source>
        <dbReference type="Pfam" id="PF00593"/>
    </source>
</evidence>
<feature type="chain" id="PRO_5042814873" evidence="13">
    <location>
        <begin position="25"/>
        <end position="746"/>
    </location>
</feature>
<dbReference type="InterPro" id="IPR012910">
    <property type="entry name" value="Plug_dom"/>
</dbReference>
<evidence type="ECO:0000256" key="7">
    <source>
        <dbReference type="ARBA" id="ARBA00023065"/>
    </source>
</evidence>
<evidence type="ECO:0000256" key="13">
    <source>
        <dbReference type="SAM" id="SignalP"/>
    </source>
</evidence>
<evidence type="ECO:0000256" key="3">
    <source>
        <dbReference type="ARBA" id="ARBA00022452"/>
    </source>
</evidence>
<dbReference type="PROSITE" id="PS52016">
    <property type="entry name" value="TONB_DEPENDENT_REC_3"/>
    <property type="match status" value="1"/>
</dbReference>
<organism evidence="16 17">
    <name type="scientific">Natronospira elongata</name>
    <dbReference type="NCBI Taxonomy" id="3110268"/>
    <lineage>
        <taxon>Bacteria</taxon>
        <taxon>Pseudomonadati</taxon>
        <taxon>Pseudomonadota</taxon>
        <taxon>Gammaproteobacteria</taxon>
        <taxon>Natronospirales</taxon>
        <taxon>Natronospiraceae</taxon>
        <taxon>Natronospira</taxon>
    </lineage>
</organism>
<comment type="similarity">
    <text evidence="11 12">Belongs to the TonB-dependent receptor family.</text>
</comment>
<dbReference type="GO" id="GO:0006826">
    <property type="term" value="P:iron ion transport"/>
    <property type="evidence" value="ECO:0007669"/>
    <property type="project" value="UniProtKB-KW"/>
</dbReference>
<keyword evidence="13" id="KW-0732">Signal</keyword>
<reference evidence="16 17" key="1">
    <citation type="submission" date="2023-12" db="EMBL/GenBank/DDBJ databases">
        <title>Whole-genome sequencing of halo(alkali)philic microorganisms from hypersaline lakes.</title>
        <authorList>
            <person name="Sorokin D.Y."/>
            <person name="Merkel A.Y."/>
            <person name="Messina E."/>
            <person name="Yakimov M."/>
        </authorList>
    </citation>
    <scope>NUCLEOTIDE SEQUENCE [LARGE SCALE GENOMIC DNA]</scope>
    <source>
        <strain evidence="16 17">AB-CW1</strain>
    </source>
</reference>
<keyword evidence="10 11" id="KW-0998">Cell outer membrane</keyword>
<keyword evidence="9 11" id="KW-0472">Membrane</keyword>
<keyword evidence="5 11" id="KW-0812">Transmembrane</keyword>
<evidence type="ECO:0000256" key="9">
    <source>
        <dbReference type="ARBA" id="ARBA00023136"/>
    </source>
</evidence>
<dbReference type="Proteomes" id="UP001302316">
    <property type="component" value="Unassembled WGS sequence"/>
</dbReference>
<evidence type="ECO:0000313" key="16">
    <source>
        <dbReference type="EMBL" id="MEA5444558.1"/>
    </source>
</evidence>
<keyword evidence="16" id="KW-0675">Receptor</keyword>
<evidence type="ECO:0000256" key="4">
    <source>
        <dbReference type="ARBA" id="ARBA00022496"/>
    </source>
</evidence>
<evidence type="ECO:0000256" key="12">
    <source>
        <dbReference type="RuleBase" id="RU003357"/>
    </source>
</evidence>
<name>A0AAP6JCS2_9GAMM</name>
<evidence type="ECO:0000256" key="1">
    <source>
        <dbReference type="ARBA" id="ARBA00004571"/>
    </source>
</evidence>
<evidence type="ECO:0000256" key="10">
    <source>
        <dbReference type="ARBA" id="ARBA00023237"/>
    </source>
</evidence>